<dbReference type="InterPro" id="IPR046312">
    <property type="entry name" value="DUF6454"/>
</dbReference>
<comment type="caution">
    <text evidence="1">The sequence shown here is derived from an EMBL/GenBank/DDBJ whole genome shotgun (WGS) entry which is preliminary data.</text>
</comment>
<proteinExistence type="predicted"/>
<dbReference type="Pfam" id="PF20055">
    <property type="entry name" value="DUF6454"/>
    <property type="match status" value="1"/>
</dbReference>
<organism evidence="1 2">
    <name type="scientific">Runella defluvii</name>
    <dbReference type="NCBI Taxonomy" id="370973"/>
    <lineage>
        <taxon>Bacteria</taxon>
        <taxon>Pseudomonadati</taxon>
        <taxon>Bacteroidota</taxon>
        <taxon>Cytophagia</taxon>
        <taxon>Cytophagales</taxon>
        <taxon>Spirosomataceae</taxon>
        <taxon>Runella</taxon>
    </lineage>
</organism>
<dbReference type="AlphaFoldDB" id="A0A7W5ZR17"/>
<reference evidence="1 2" key="1">
    <citation type="submission" date="2020-08" db="EMBL/GenBank/DDBJ databases">
        <title>Genomic Encyclopedia of Type Strains, Phase IV (KMG-IV): sequencing the most valuable type-strain genomes for metagenomic binning, comparative biology and taxonomic classification.</title>
        <authorList>
            <person name="Goeker M."/>
        </authorList>
    </citation>
    <scope>NUCLEOTIDE SEQUENCE [LARGE SCALE GENOMIC DNA]</scope>
    <source>
        <strain evidence="1 2">DSM 17976</strain>
    </source>
</reference>
<evidence type="ECO:0000313" key="2">
    <source>
        <dbReference type="Proteomes" id="UP000541352"/>
    </source>
</evidence>
<name>A0A7W5ZR17_9BACT</name>
<accession>A0A7W5ZR17</accession>
<protein>
    <submittedName>
        <fullName evidence="1">Uncharacterized protein</fullName>
    </submittedName>
</protein>
<dbReference type="RefSeq" id="WP_183976851.1">
    <property type="nucleotide sequence ID" value="NZ_JACIBY010000009.1"/>
</dbReference>
<dbReference type="SUPFAM" id="SSF50969">
    <property type="entry name" value="YVTN repeat-like/Quinoprotein amine dehydrogenase"/>
    <property type="match status" value="1"/>
</dbReference>
<dbReference type="Proteomes" id="UP000541352">
    <property type="component" value="Unassembled WGS sequence"/>
</dbReference>
<dbReference type="InterPro" id="IPR011044">
    <property type="entry name" value="Quino_amine_DH_bsu"/>
</dbReference>
<keyword evidence="2" id="KW-1185">Reference proteome</keyword>
<evidence type="ECO:0000313" key="1">
    <source>
        <dbReference type="EMBL" id="MBB3840094.1"/>
    </source>
</evidence>
<gene>
    <name evidence="1" type="ORF">FHS57_004107</name>
</gene>
<sequence>MKYLVSFWLITSPLFAQHSLVEKIKQLRPATEWSQTAAIRLQFPSFHPQGMVKIGEFFYMSSVEVTRKRRDSSDGGEGVGHLFKFDATGKLLGKITLGEGAMYHPGGIDFDGKYLWVPVAEYRPNSRSIIYKVEPESLTAQEVMRFDDHIGAIVHPPSSQTLSGASWGSRHFYHWNLDKAGAVTTTTNIPEKQRISNPSFYIDYQDCHSISPNLMLCGGLQKFKKNDGTTLSLGGLEIVNLTDNRPVFQVPLLLWSPTGAPMTNNPFFIESTAKGLRAYFVPDDDAASTLFVYEATLK</sequence>
<dbReference type="EMBL" id="JACIBY010000009">
    <property type="protein sequence ID" value="MBB3840094.1"/>
    <property type="molecule type" value="Genomic_DNA"/>
</dbReference>